<keyword evidence="11" id="KW-1185">Reference proteome</keyword>
<comment type="similarity">
    <text evidence="8">Belongs to the KAE1 / TsaD family.</text>
</comment>
<dbReference type="InterPro" id="IPR022450">
    <property type="entry name" value="TsaD"/>
</dbReference>
<dbReference type="Proteomes" id="UP000620133">
    <property type="component" value="Chromosome"/>
</dbReference>
<dbReference type="PRINTS" id="PR00789">
    <property type="entry name" value="OSIALOPTASE"/>
</dbReference>
<dbReference type="PANTHER" id="PTHR11735:SF6">
    <property type="entry name" value="TRNA N6-ADENOSINE THREONYLCARBAMOYLTRANSFERASE, MITOCHONDRIAL"/>
    <property type="match status" value="1"/>
</dbReference>
<protein>
    <recommendedName>
        <fullName evidence="8">tRNA N6-adenosine threonylcarbamoyltransferase</fullName>
        <ecNumber evidence="8">2.3.1.234</ecNumber>
    </recommendedName>
    <alternativeName>
        <fullName evidence="8">N6-L-threonylcarbamoyladenine synthase</fullName>
        <shortName evidence="8">t(6)A synthase</shortName>
    </alternativeName>
    <alternativeName>
        <fullName evidence="8">t(6)A37 threonylcarbamoyladenosine biosynthesis protein TsaD</fullName>
    </alternativeName>
    <alternativeName>
        <fullName evidence="8">tRNA threonylcarbamoyladenosine biosynthesis protein TsaD</fullName>
    </alternativeName>
</protein>
<evidence type="ECO:0000256" key="6">
    <source>
        <dbReference type="ARBA" id="ARBA00023315"/>
    </source>
</evidence>
<dbReference type="PANTHER" id="PTHR11735">
    <property type="entry name" value="TRNA N6-ADENOSINE THREONYLCARBAMOYLTRANSFERASE"/>
    <property type="match status" value="1"/>
</dbReference>
<comment type="catalytic activity">
    <reaction evidence="7 8">
        <text>L-threonylcarbamoyladenylate + adenosine(37) in tRNA = N(6)-L-threonylcarbamoyladenosine(37) in tRNA + AMP + H(+)</text>
        <dbReference type="Rhea" id="RHEA:37059"/>
        <dbReference type="Rhea" id="RHEA-COMP:10162"/>
        <dbReference type="Rhea" id="RHEA-COMP:10163"/>
        <dbReference type="ChEBI" id="CHEBI:15378"/>
        <dbReference type="ChEBI" id="CHEBI:73682"/>
        <dbReference type="ChEBI" id="CHEBI:74411"/>
        <dbReference type="ChEBI" id="CHEBI:74418"/>
        <dbReference type="ChEBI" id="CHEBI:456215"/>
        <dbReference type="EC" id="2.3.1.234"/>
    </reaction>
</comment>
<dbReference type="CDD" id="cd24133">
    <property type="entry name" value="ASKHA_NBD_TsaD_bac"/>
    <property type="match status" value="1"/>
</dbReference>
<dbReference type="Gene3D" id="3.30.420.40">
    <property type="match status" value="2"/>
</dbReference>
<keyword evidence="2 8" id="KW-0808">Transferase</keyword>
<dbReference type="FunFam" id="3.30.420.40:FF:000012">
    <property type="entry name" value="tRNA N6-adenosine threonylcarbamoyltransferase"/>
    <property type="match status" value="1"/>
</dbReference>
<dbReference type="SUPFAM" id="SSF53067">
    <property type="entry name" value="Actin-like ATPase domain"/>
    <property type="match status" value="2"/>
</dbReference>
<comment type="function">
    <text evidence="8">Required for the formation of a threonylcarbamoyl group on adenosine at position 37 (t(6)A37) in tRNAs that read codons beginning with adenine. Is involved in the transfer of the threonylcarbamoyl moiety of threonylcarbamoyl-AMP (TC-AMP) to the N6 group of A37, together with TsaE and TsaB. TsaD likely plays a direct catalytic role in this reaction.</text>
</comment>
<comment type="subcellular location">
    <subcellularLocation>
        <location evidence="8">Cytoplasm</location>
    </subcellularLocation>
</comment>
<feature type="binding site" evidence="8">
    <location>
        <position position="115"/>
    </location>
    <ligand>
        <name>Fe cation</name>
        <dbReference type="ChEBI" id="CHEBI:24875"/>
    </ligand>
</feature>
<feature type="binding site" evidence="8">
    <location>
        <position position="272"/>
    </location>
    <ligand>
        <name>substrate</name>
    </ligand>
</feature>
<evidence type="ECO:0000256" key="7">
    <source>
        <dbReference type="ARBA" id="ARBA00048117"/>
    </source>
</evidence>
<feature type="domain" description="Gcp-like" evidence="9">
    <location>
        <begin position="23"/>
        <end position="304"/>
    </location>
</feature>
<dbReference type="GO" id="GO:0005737">
    <property type="term" value="C:cytoplasm"/>
    <property type="evidence" value="ECO:0007669"/>
    <property type="project" value="UniProtKB-SubCell"/>
</dbReference>
<keyword evidence="1 8" id="KW-0963">Cytoplasm</keyword>
<evidence type="ECO:0000313" key="10">
    <source>
        <dbReference type="EMBL" id="BCR35154.1"/>
    </source>
</evidence>
<dbReference type="InterPro" id="IPR043129">
    <property type="entry name" value="ATPase_NBD"/>
</dbReference>
<dbReference type="InterPro" id="IPR000905">
    <property type="entry name" value="Gcp-like_dom"/>
</dbReference>
<gene>
    <name evidence="8 10" type="primary">tsaD</name>
    <name evidence="10" type="ORF">MPAN_000470</name>
</gene>
<evidence type="ECO:0000256" key="5">
    <source>
        <dbReference type="ARBA" id="ARBA00023004"/>
    </source>
</evidence>
<feature type="binding site" evidence="8">
    <location>
        <position position="298"/>
    </location>
    <ligand>
        <name>Fe cation</name>
        <dbReference type="ChEBI" id="CHEBI:24875"/>
    </ligand>
</feature>
<keyword evidence="5 8" id="KW-0408">Iron</keyword>
<dbReference type="Pfam" id="PF00814">
    <property type="entry name" value="TsaD"/>
    <property type="match status" value="1"/>
</dbReference>
<dbReference type="EMBL" id="AP024412">
    <property type="protein sequence ID" value="BCR35154.1"/>
    <property type="molecule type" value="Genomic_DNA"/>
</dbReference>
<feature type="binding site" evidence="8">
    <location>
        <position position="179"/>
    </location>
    <ligand>
        <name>substrate</name>
    </ligand>
</feature>
<dbReference type="HAMAP" id="MF_01445">
    <property type="entry name" value="TsaD"/>
    <property type="match status" value="1"/>
</dbReference>
<feature type="binding site" evidence="8">
    <location>
        <position position="183"/>
    </location>
    <ligand>
        <name>substrate</name>
    </ligand>
</feature>
<dbReference type="GO" id="GO:0061711">
    <property type="term" value="F:tRNA N(6)-L-threonylcarbamoyladenine synthase activity"/>
    <property type="evidence" value="ECO:0007669"/>
    <property type="project" value="UniProtKB-EC"/>
</dbReference>
<evidence type="ECO:0000256" key="3">
    <source>
        <dbReference type="ARBA" id="ARBA00022694"/>
    </source>
</evidence>
<sequence>MNILAVESSCDETSVAIVKDGKEVLSHIVLSQIDIHKVFGGVVPEIASRNHVIHMTRVFDQAIKDSKLSIDEIDLVAVTQGPGLIGSLLVGINAATAFAFANGKKIIGVNHLIGHIYAANIEHTIEFPAIALLVSGGHTELLYLKDHMDFKMLGTTLDDAVGEAYDKVARTLGLDYPGGPIIDKLSLLGKDTYNLPRAYLEKDSLNFSFSGLKSSVINIVHNANQKNEEIRVNDMCASFQASVLDVLVDKTKLACQKLDVKQVIIAGGVAANKGLRARIKEEIKDKEILIPDMKYCTDNAAMIGAAAYYQYQKQGAHPNYLLGGLSTIAFETMEIK</sequence>
<evidence type="ECO:0000313" key="11">
    <source>
        <dbReference type="Proteomes" id="UP000620133"/>
    </source>
</evidence>
<keyword evidence="3 8" id="KW-0819">tRNA processing</keyword>
<dbReference type="AlphaFoldDB" id="A0A7U9THI2"/>
<dbReference type="FunFam" id="3.30.420.40:FF:000040">
    <property type="entry name" value="tRNA N6-adenosine threonylcarbamoyltransferase"/>
    <property type="match status" value="1"/>
</dbReference>
<organism evidence="10 11">
    <name type="scientific">Mariniplasma anaerobium</name>
    <dbReference type="NCBI Taxonomy" id="2735436"/>
    <lineage>
        <taxon>Bacteria</taxon>
        <taxon>Bacillati</taxon>
        <taxon>Mycoplasmatota</taxon>
        <taxon>Mollicutes</taxon>
        <taxon>Acholeplasmatales</taxon>
        <taxon>Acholeplasmataceae</taxon>
        <taxon>Mariniplasma</taxon>
    </lineage>
</organism>
<keyword evidence="4 8" id="KW-0479">Metal-binding</keyword>
<feature type="binding site" evidence="8">
    <location>
        <position position="111"/>
    </location>
    <ligand>
        <name>Fe cation</name>
        <dbReference type="ChEBI" id="CHEBI:24875"/>
    </ligand>
</feature>
<dbReference type="EC" id="2.3.1.234" evidence="8"/>
<reference evidence="10" key="1">
    <citation type="submission" date="2021-01" db="EMBL/GenBank/DDBJ databases">
        <title>Draft genome sequence of Acholeplasmataceae bacterium strain Mahy22.</title>
        <authorList>
            <person name="Watanabe M."/>
            <person name="Kojima H."/>
            <person name="Fukui M."/>
        </authorList>
    </citation>
    <scope>NUCLEOTIDE SEQUENCE</scope>
    <source>
        <strain evidence="10">Mahy22</strain>
    </source>
</reference>
<name>A0A7U9THI2_9MOLU</name>
<evidence type="ECO:0000259" key="9">
    <source>
        <dbReference type="Pfam" id="PF00814"/>
    </source>
</evidence>
<dbReference type="NCBIfam" id="TIGR03723">
    <property type="entry name" value="T6A_TsaD_YgjD"/>
    <property type="match status" value="1"/>
</dbReference>
<dbReference type="RefSeq" id="WP_176239030.1">
    <property type="nucleotide sequence ID" value="NZ_AP024412.1"/>
</dbReference>
<evidence type="ECO:0000256" key="2">
    <source>
        <dbReference type="ARBA" id="ARBA00022679"/>
    </source>
</evidence>
<keyword evidence="6 8" id="KW-0012">Acyltransferase</keyword>
<feature type="binding site" evidence="8">
    <location>
        <begin position="133"/>
        <end position="137"/>
    </location>
    <ligand>
        <name>substrate</name>
    </ligand>
</feature>
<dbReference type="NCBIfam" id="TIGR00329">
    <property type="entry name" value="gcp_kae1"/>
    <property type="match status" value="1"/>
</dbReference>
<dbReference type="KEGG" id="manr:MPAN_000470"/>
<proteinExistence type="inferred from homology"/>
<comment type="cofactor">
    <cofactor evidence="8">
        <name>Fe(2+)</name>
        <dbReference type="ChEBI" id="CHEBI:29033"/>
    </cofactor>
    <text evidence="8">Binds 1 Fe(2+) ion per subunit.</text>
</comment>
<dbReference type="GO" id="GO:0002949">
    <property type="term" value="P:tRNA threonylcarbamoyladenosine modification"/>
    <property type="evidence" value="ECO:0007669"/>
    <property type="project" value="UniProtKB-UniRule"/>
</dbReference>
<evidence type="ECO:0000256" key="1">
    <source>
        <dbReference type="ARBA" id="ARBA00022490"/>
    </source>
</evidence>
<evidence type="ECO:0000256" key="8">
    <source>
        <dbReference type="HAMAP-Rule" id="MF_01445"/>
    </source>
</evidence>
<evidence type="ECO:0000256" key="4">
    <source>
        <dbReference type="ARBA" id="ARBA00022723"/>
    </source>
</evidence>
<dbReference type="InterPro" id="IPR017861">
    <property type="entry name" value="KAE1/TsaD"/>
</dbReference>
<feature type="binding site" evidence="8">
    <location>
        <position position="166"/>
    </location>
    <ligand>
        <name>substrate</name>
    </ligand>
</feature>
<accession>A0A7U9THI2</accession>
<dbReference type="GO" id="GO:0005506">
    <property type="term" value="F:iron ion binding"/>
    <property type="evidence" value="ECO:0007669"/>
    <property type="project" value="UniProtKB-UniRule"/>
</dbReference>